<dbReference type="EMBL" id="AP006500">
    <property type="protein sequence ID" value="BAM82587.1"/>
    <property type="molecule type" value="Genomic_DNA"/>
</dbReference>
<dbReference type="Gramene" id="CMR401CT">
    <property type="protein sequence ID" value="CMR401CT"/>
    <property type="gene ID" value="CMR401C"/>
</dbReference>
<sequence>MKAGDDLLLDNVIFHHSASVRDFADSIQAKLLFSPPYNPWFNPIEGMFPIVTGNDRSNMRFAEPFSTQ</sequence>
<feature type="domain" description="Tc1-like transposase DDE" evidence="1">
    <location>
        <begin position="7"/>
        <end position="57"/>
    </location>
</feature>
<dbReference type="HOGENOM" id="CLU_2797553_0_0_1"/>
<accession>M1VH39</accession>
<evidence type="ECO:0000313" key="3">
    <source>
        <dbReference type="Proteomes" id="UP000007014"/>
    </source>
</evidence>
<reference evidence="2 3" key="2">
    <citation type="journal article" date="2007" name="BMC Biol.">
        <title>A 100%-complete sequence reveals unusually simple genomic features in the hot-spring red alga Cyanidioschyzon merolae.</title>
        <authorList>
            <person name="Nozaki H."/>
            <person name="Takano H."/>
            <person name="Misumi O."/>
            <person name="Terasawa K."/>
            <person name="Matsuzaki M."/>
            <person name="Maruyama S."/>
            <person name="Nishida K."/>
            <person name="Yagisawa F."/>
            <person name="Yoshida Y."/>
            <person name="Fujiwara T."/>
            <person name="Takio S."/>
            <person name="Tamura K."/>
            <person name="Chung S.J."/>
            <person name="Nakamura S."/>
            <person name="Kuroiwa H."/>
            <person name="Tanaka K."/>
            <person name="Sato N."/>
            <person name="Kuroiwa T."/>
        </authorList>
    </citation>
    <scope>NUCLEOTIDE SEQUENCE [LARGE SCALE GENOMIC DNA]</scope>
    <source>
        <strain evidence="2 3">10D</strain>
    </source>
</reference>
<dbReference type="GeneID" id="16997073"/>
<dbReference type="InterPro" id="IPR036397">
    <property type="entry name" value="RNaseH_sf"/>
</dbReference>
<dbReference type="GO" id="GO:0003676">
    <property type="term" value="F:nucleic acid binding"/>
    <property type="evidence" value="ECO:0007669"/>
    <property type="project" value="InterPro"/>
</dbReference>
<reference evidence="2 3" key="1">
    <citation type="journal article" date="2004" name="Nature">
        <title>Genome sequence of the ultrasmall unicellular red alga Cyanidioschyzon merolae 10D.</title>
        <authorList>
            <person name="Matsuzaki M."/>
            <person name="Misumi O."/>
            <person name="Shin-i T."/>
            <person name="Maruyama S."/>
            <person name="Takahara M."/>
            <person name="Miyagishima S."/>
            <person name="Mori T."/>
            <person name="Nishida K."/>
            <person name="Yagisawa F."/>
            <person name="Nishida K."/>
            <person name="Yoshida Y."/>
            <person name="Nishimura Y."/>
            <person name="Nakao S."/>
            <person name="Kobayashi T."/>
            <person name="Momoyama Y."/>
            <person name="Higashiyama T."/>
            <person name="Minoda A."/>
            <person name="Sano M."/>
            <person name="Nomoto H."/>
            <person name="Oishi K."/>
            <person name="Hayashi H."/>
            <person name="Ohta F."/>
            <person name="Nishizaka S."/>
            <person name="Haga S."/>
            <person name="Miura S."/>
            <person name="Morishita T."/>
            <person name="Kabeya Y."/>
            <person name="Terasawa K."/>
            <person name="Suzuki Y."/>
            <person name="Ishii Y."/>
            <person name="Asakawa S."/>
            <person name="Takano H."/>
            <person name="Ohta N."/>
            <person name="Kuroiwa H."/>
            <person name="Tanaka K."/>
            <person name="Shimizu N."/>
            <person name="Sugano S."/>
            <person name="Sato N."/>
            <person name="Nozaki H."/>
            <person name="Ogasawara N."/>
            <person name="Kohara Y."/>
            <person name="Kuroiwa T."/>
        </authorList>
    </citation>
    <scope>NUCLEOTIDE SEQUENCE [LARGE SCALE GENOMIC DNA]</scope>
    <source>
        <strain evidence="2 3">10D</strain>
    </source>
</reference>
<gene>
    <name evidence="2" type="ORF">CYME_CMR401C</name>
</gene>
<dbReference type="InterPro" id="IPR038717">
    <property type="entry name" value="Tc1-like_DDE_dom"/>
</dbReference>
<organism evidence="2 3">
    <name type="scientific">Cyanidioschyzon merolae (strain NIES-3377 / 10D)</name>
    <name type="common">Unicellular red alga</name>
    <dbReference type="NCBI Taxonomy" id="280699"/>
    <lineage>
        <taxon>Eukaryota</taxon>
        <taxon>Rhodophyta</taxon>
        <taxon>Bangiophyceae</taxon>
        <taxon>Cyanidiales</taxon>
        <taxon>Cyanidiaceae</taxon>
        <taxon>Cyanidioschyzon</taxon>
    </lineage>
</organism>
<dbReference type="AlphaFoldDB" id="M1VH39"/>
<evidence type="ECO:0000313" key="2">
    <source>
        <dbReference type="EMBL" id="BAM82587.1"/>
    </source>
</evidence>
<dbReference type="Gene3D" id="3.30.420.10">
    <property type="entry name" value="Ribonuclease H-like superfamily/Ribonuclease H"/>
    <property type="match status" value="1"/>
</dbReference>
<keyword evidence="3" id="KW-1185">Reference proteome</keyword>
<dbReference type="OrthoDB" id="2191151at2759"/>
<dbReference type="KEGG" id="cme:CYME_CMR401C"/>
<proteinExistence type="predicted"/>
<name>M1VH39_CYAM1</name>
<protein>
    <submittedName>
        <fullName evidence="2">Transposon</fullName>
    </submittedName>
</protein>
<dbReference type="Proteomes" id="UP000007014">
    <property type="component" value="Chromosome 18"/>
</dbReference>
<dbReference type="RefSeq" id="XP_005538623.1">
    <property type="nucleotide sequence ID" value="XM_005538566.1"/>
</dbReference>
<evidence type="ECO:0000259" key="1">
    <source>
        <dbReference type="Pfam" id="PF13358"/>
    </source>
</evidence>
<dbReference type="Pfam" id="PF13358">
    <property type="entry name" value="DDE_3"/>
    <property type="match status" value="1"/>
</dbReference>